<evidence type="ECO:0000313" key="4">
    <source>
        <dbReference type="Proteomes" id="UP001597483"/>
    </source>
</evidence>
<dbReference type="InterPro" id="IPR020556">
    <property type="entry name" value="Amidase_CS"/>
</dbReference>
<evidence type="ECO:0000313" key="3">
    <source>
        <dbReference type="EMBL" id="MFD2467067.1"/>
    </source>
</evidence>
<dbReference type="InterPro" id="IPR036928">
    <property type="entry name" value="AS_sf"/>
</dbReference>
<proteinExistence type="inferred from homology"/>
<keyword evidence="4" id="KW-1185">Reference proteome</keyword>
<dbReference type="Gene3D" id="3.90.1300.10">
    <property type="entry name" value="Amidase signature (AS) domain"/>
    <property type="match status" value="1"/>
</dbReference>
<comment type="caution">
    <text evidence="3">The sequence shown here is derived from an EMBL/GenBank/DDBJ whole genome shotgun (WGS) entry which is preliminary data.</text>
</comment>
<protein>
    <submittedName>
        <fullName evidence="3">Amidase</fullName>
    </submittedName>
</protein>
<evidence type="ECO:0000259" key="2">
    <source>
        <dbReference type="Pfam" id="PF01425"/>
    </source>
</evidence>
<dbReference type="Pfam" id="PF01425">
    <property type="entry name" value="Amidase"/>
    <property type="match status" value="1"/>
</dbReference>
<comment type="similarity">
    <text evidence="1">Belongs to the amidase family.</text>
</comment>
<dbReference type="PROSITE" id="PS00571">
    <property type="entry name" value="AMIDASES"/>
    <property type="match status" value="1"/>
</dbReference>
<dbReference type="PANTHER" id="PTHR11895">
    <property type="entry name" value="TRANSAMIDASE"/>
    <property type="match status" value="1"/>
</dbReference>
<gene>
    <name evidence="3" type="ORF">ACFSVL_06660</name>
</gene>
<dbReference type="InterPro" id="IPR023631">
    <property type="entry name" value="Amidase_dom"/>
</dbReference>
<dbReference type="EMBL" id="JBHUKS010000004">
    <property type="protein sequence ID" value="MFD2467067.1"/>
    <property type="molecule type" value="Genomic_DNA"/>
</dbReference>
<name>A0ABW5H1E9_9PSEU</name>
<dbReference type="Proteomes" id="UP001597483">
    <property type="component" value="Unassembled WGS sequence"/>
</dbReference>
<evidence type="ECO:0000256" key="1">
    <source>
        <dbReference type="ARBA" id="ARBA00009199"/>
    </source>
</evidence>
<dbReference type="InterPro" id="IPR000120">
    <property type="entry name" value="Amidase"/>
</dbReference>
<dbReference type="SUPFAM" id="SSF75304">
    <property type="entry name" value="Amidase signature (AS) enzymes"/>
    <property type="match status" value="1"/>
</dbReference>
<dbReference type="PANTHER" id="PTHR11895:SF7">
    <property type="entry name" value="GLUTAMYL-TRNA(GLN) AMIDOTRANSFERASE SUBUNIT A, MITOCHONDRIAL"/>
    <property type="match status" value="1"/>
</dbReference>
<accession>A0ABW5H1E9</accession>
<organism evidence="3 4">
    <name type="scientific">Amycolatopsis silviterrae</name>
    <dbReference type="NCBI Taxonomy" id="1656914"/>
    <lineage>
        <taxon>Bacteria</taxon>
        <taxon>Bacillati</taxon>
        <taxon>Actinomycetota</taxon>
        <taxon>Actinomycetes</taxon>
        <taxon>Pseudonocardiales</taxon>
        <taxon>Pseudonocardiaceae</taxon>
        <taxon>Amycolatopsis</taxon>
    </lineage>
</organism>
<reference evidence="4" key="1">
    <citation type="journal article" date="2019" name="Int. J. Syst. Evol. Microbiol.">
        <title>The Global Catalogue of Microorganisms (GCM) 10K type strain sequencing project: providing services to taxonomists for standard genome sequencing and annotation.</title>
        <authorList>
            <consortium name="The Broad Institute Genomics Platform"/>
            <consortium name="The Broad Institute Genome Sequencing Center for Infectious Disease"/>
            <person name="Wu L."/>
            <person name="Ma J."/>
        </authorList>
    </citation>
    <scope>NUCLEOTIDE SEQUENCE [LARGE SCALE GENOMIC DNA]</scope>
    <source>
        <strain evidence="4">CGMCC 4.7641</strain>
    </source>
</reference>
<sequence>MTPLHYLTAVEALRLFRTRQLSPVELMRAVVERAERVEPDVNAFAEQMFDEALRAAAVAEKQYAPGGRPRPLEGLPVAAKEEQPLAGYPVTDGTLLRPPQLARETAIGLGRIQAAGGILHARTTTSEFCCMPLSHTRRWGSTRNPWHLQTAAGGSSGGSGAALAAGTAALATGSDIGGSLRAPASFTGVVGFKPPHGRNPVLPPAGLDTYYHHGPMARTVADCALLQNVLAGEDPRDPHSRLPSVTLTTGDVRGLRVACCPAPGDFPVDPEIAANTRAVAKALTSAGAAVTEIEIDWTLDMVKQALWAHFGTGLAAEVLELDRLNPGVITPYCLAFARKGVENVVDAETGAAVEAAIRERLDAVFDQFDALIVPTLGATAFAAGEDYLTEQVVVNGVALEHFSDASLTPAFNVGSEHPVLAVPSGWAGNGVPTGVQVVAGKYDDGTAFRVGAAIEQTVGAGFARIPLTGQEFPQMRHDL</sequence>
<feature type="domain" description="Amidase" evidence="2">
    <location>
        <begin position="25"/>
        <end position="446"/>
    </location>
</feature>
<dbReference type="RefSeq" id="WP_378301412.1">
    <property type="nucleotide sequence ID" value="NZ_JBHUKS010000004.1"/>
</dbReference>